<feature type="transmembrane region" description="Helical" evidence="6">
    <location>
        <begin position="230"/>
        <end position="250"/>
    </location>
</feature>
<feature type="transmembrane region" description="Helical" evidence="6">
    <location>
        <begin position="91"/>
        <end position="111"/>
    </location>
</feature>
<accession>A0A368HM37</accession>
<feature type="transmembrane region" description="Helical" evidence="6">
    <location>
        <begin position="199"/>
        <end position="218"/>
    </location>
</feature>
<keyword evidence="6" id="KW-0997">Cell inner membrane</keyword>
<feature type="domain" description="Copper resistance protein D" evidence="7">
    <location>
        <begin position="191"/>
        <end position="305"/>
    </location>
</feature>
<organism evidence="8 9">
    <name type="scientific">Acidiferrobacter thiooxydans</name>
    <dbReference type="NCBI Taxonomy" id="163359"/>
    <lineage>
        <taxon>Bacteria</taxon>
        <taxon>Pseudomonadati</taxon>
        <taxon>Pseudomonadota</taxon>
        <taxon>Gammaproteobacteria</taxon>
        <taxon>Acidiferrobacterales</taxon>
        <taxon>Acidiferrobacteraceae</taxon>
        <taxon>Acidiferrobacter</taxon>
    </lineage>
</organism>
<dbReference type="EMBL" id="PSYR01000001">
    <property type="protein sequence ID" value="RCN59360.1"/>
    <property type="molecule type" value="Genomic_DNA"/>
</dbReference>
<dbReference type="Proteomes" id="UP000253250">
    <property type="component" value="Unassembled WGS sequence"/>
</dbReference>
<keyword evidence="6" id="KW-0186">Copper</keyword>
<keyword evidence="4 6" id="KW-1133">Transmembrane helix</keyword>
<evidence type="ECO:0000313" key="9">
    <source>
        <dbReference type="Proteomes" id="UP000253250"/>
    </source>
</evidence>
<evidence type="ECO:0000256" key="3">
    <source>
        <dbReference type="ARBA" id="ARBA00022692"/>
    </source>
</evidence>
<comment type="subcellular location">
    <subcellularLocation>
        <location evidence="6">Cell inner membrane</location>
        <topology evidence="6">Multi-pass membrane protein</topology>
    </subcellularLocation>
    <subcellularLocation>
        <location evidence="1">Cell membrane</location>
        <topology evidence="1">Multi-pass membrane protein</topology>
    </subcellularLocation>
</comment>
<evidence type="ECO:0000256" key="2">
    <source>
        <dbReference type="ARBA" id="ARBA00022475"/>
    </source>
</evidence>
<dbReference type="GO" id="GO:0046688">
    <property type="term" value="P:response to copper ion"/>
    <property type="evidence" value="ECO:0007669"/>
    <property type="project" value="UniProtKB-UniRule"/>
</dbReference>
<comment type="caution">
    <text evidence="8">The sequence shown here is derived from an EMBL/GenBank/DDBJ whole genome shotgun (WGS) entry which is preliminary data.</text>
</comment>
<dbReference type="PANTHER" id="PTHR34820">
    <property type="entry name" value="INNER MEMBRANE PROTEIN YEBZ"/>
    <property type="match status" value="1"/>
</dbReference>
<evidence type="ECO:0000256" key="1">
    <source>
        <dbReference type="ARBA" id="ARBA00004651"/>
    </source>
</evidence>
<dbReference type="RefSeq" id="WP_114282704.1">
    <property type="nucleotide sequence ID" value="NZ_PSYR01000001.1"/>
</dbReference>
<gene>
    <name evidence="8" type="ORF">C4900_06585</name>
</gene>
<feature type="transmembrane region" description="Helical" evidence="6">
    <location>
        <begin position="6"/>
        <end position="32"/>
    </location>
</feature>
<dbReference type="GO" id="GO:0006825">
    <property type="term" value="P:copper ion transport"/>
    <property type="evidence" value="ECO:0007669"/>
    <property type="project" value="InterPro"/>
</dbReference>
<feature type="transmembrane region" description="Helical" evidence="6">
    <location>
        <begin position="158"/>
        <end position="179"/>
    </location>
</feature>
<evidence type="ECO:0000313" key="8">
    <source>
        <dbReference type="EMBL" id="RCN59360.1"/>
    </source>
</evidence>
<evidence type="ECO:0000259" key="7">
    <source>
        <dbReference type="Pfam" id="PF05425"/>
    </source>
</evidence>
<dbReference type="OrthoDB" id="5793256at2"/>
<protein>
    <recommendedName>
        <fullName evidence="6">Copper resistance protein D</fullName>
    </recommendedName>
</protein>
<proteinExistence type="inferred from homology"/>
<dbReference type="InterPro" id="IPR032694">
    <property type="entry name" value="CopC/D"/>
</dbReference>
<dbReference type="Pfam" id="PF05425">
    <property type="entry name" value="CopD"/>
    <property type="match status" value="1"/>
</dbReference>
<keyword evidence="2 6" id="KW-1003">Cell membrane</keyword>
<evidence type="ECO:0000256" key="6">
    <source>
        <dbReference type="RuleBase" id="RU369037"/>
    </source>
</evidence>
<comment type="similarity">
    <text evidence="6">Belongs to the CopD family.</text>
</comment>
<dbReference type="PANTHER" id="PTHR34820:SF4">
    <property type="entry name" value="INNER MEMBRANE PROTEIN YEBZ"/>
    <property type="match status" value="1"/>
</dbReference>
<sequence length="379" mass="40797">MPSHLPYIAISAFDIMALAAVIGALATGLWIIPEGARESFHRRLWRLTGLSLVALTVSSVVLLVGRTLEMSRQSLRHVGHWLPLVVRETSFGHIWMVRPVMLIVAWAAWFIGRRPARHRAAYGLLLAAAVIAFTRSATGHPADQGQWTAPEWVDFVHLMAASVWAGGLFAMTVAIFPLLPKAQLSTPVRLALVERLSSVAAIALAAILVTGVLSAYHYLGGLGPLFHSAYGHTLLVKLALVAIAIALGAANRFVFVPRIRAATPAPHNLSAPAHEADERAFSHLARSVAIETGFLGAALVAAAVLLHGMPPSEMAHTIGGTMARASQPAGRLEFTRFEDSRDAPVAPAISTIRYGVLRRSASQLSDRDAHWPRVDQRSL</sequence>
<keyword evidence="3 6" id="KW-0812">Transmembrane</keyword>
<feature type="transmembrane region" description="Helical" evidence="6">
    <location>
        <begin position="44"/>
        <end position="65"/>
    </location>
</feature>
<dbReference type="AlphaFoldDB" id="A0A368HM37"/>
<feature type="transmembrane region" description="Helical" evidence="6">
    <location>
        <begin position="288"/>
        <end position="309"/>
    </location>
</feature>
<dbReference type="InterPro" id="IPR008457">
    <property type="entry name" value="Cu-R_CopD_dom"/>
</dbReference>
<dbReference type="GO" id="GO:0005886">
    <property type="term" value="C:plasma membrane"/>
    <property type="evidence" value="ECO:0007669"/>
    <property type="project" value="UniProtKB-SubCell"/>
</dbReference>
<evidence type="ECO:0000256" key="4">
    <source>
        <dbReference type="ARBA" id="ARBA00022989"/>
    </source>
</evidence>
<evidence type="ECO:0000256" key="5">
    <source>
        <dbReference type="ARBA" id="ARBA00023136"/>
    </source>
</evidence>
<comment type="function">
    <text evidence="6">Involved in copper resistance.</text>
</comment>
<feature type="transmembrane region" description="Helical" evidence="6">
    <location>
        <begin position="120"/>
        <end position="138"/>
    </location>
</feature>
<name>A0A368HM37_9GAMM</name>
<reference evidence="8 9" key="1">
    <citation type="submission" date="2018-02" db="EMBL/GenBank/DDBJ databases">
        <title>Insights into the biology of acidophilic members of the Acidiferrobacteraceae family derived from comparative genomic analyses.</title>
        <authorList>
            <person name="Issotta F."/>
            <person name="Thyssen C."/>
            <person name="Mena C."/>
            <person name="Moya A."/>
            <person name="Bellenberg S."/>
            <person name="Sproer C."/>
            <person name="Covarrubias P.C."/>
            <person name="Sand W."/>
            <person name="Quatrini R."/>
            <person name="Vera M."/>
        </authorList>
    </citation>
    <scope>NUCLEOTIDE SEQUENCE [LARGE SCALE GENOMIC DNA]</scope>
    <source>
        <strain evidence="9">m-1</strain>
    </source>
</reference>
<keyword evidence="9" id="KW-1185">Reference proteome</keyword>
<keyword evidence="5 6" id="KW-0472">Membrane</keyword>